<name>I3SYR4_LOTJA</name>
<protein>
    <submittedName>
        <fullName evidence="1">Uncharacterized protein</fullName>
    </submittedName>
</protein>
<organism evidence="1">
    <name type="scientific">Lotus japonicus</name>
    <name type="common">Lotus corniculatus var. japonicus</name>
    <dbReference type="NCBI Taxonomy" id="34305"/>
    <lineage>
        <taxon>Eukaryota</taxon>
        <taxon>Viridiplantae</taxon>
        <taxon>Streptophyta</taxon>
        <taxon>Embryophyta</taxon>
        <taxon>Tracheophyta</taxon>
        <taxon>Spermatophyta</taxon>
        <taxon>Magnoliopsida</taxon>
        <taxon>eudicotyledons</taxon>
        <taxon>Gunneridae</taxon>
        <taxon>Pentapetalae</taxon>
        <taxon>rosids</taxon>
        <taxon>fabids</taxon>
        <taxon>Fabales</taxon>
        <taxon>Fabaceae</taxon>
        <taxon>Papilionoideae</taxon>
        <taxon>50 kb inversion clade</taxon>
        <taxon>NPAAA clade</taxon>
        <taxon>Hologalegina</taxon>
        <taxon>robinioid clade</taxon>
        <taxon>Loteae</taxon>
        <taxon>Lotus</taxon>
    </lineage>
</organism>
<dbReference type="EMBL" id="BT145612">
    <property type="protein sequence ID" value="AFK45406.1"/>
    <property type="molecule type" value="mRNA"/>
</dbReference>
<evidence type="ECO:0000313" key="1">
    <source>
        <dbReference type="EMBL" id="AFK45406.1"/>
    </source>
</evidence>
<accession>I3SYR4</accession>
<dbReference type="AlphaFoldDB" id="I3SYR4"/>
<proteinExistence type="evidence at transcript level"/>
<reference evidence="1" key="1">
    <citation type="submission" date="2012-05" db="EMBL/GenBank/DDBJ databases">
        <authorList>
            <person name="Krishnakumar V."/>
            <person name="Cheung F."/>
            <person name="Xiao Y."/>
            <person name="Chan A."/>
            <person name="Moskal W.A."/>
            <person name="Town C.D."/>
        </authorList>
    </citation>
    <scope>NUCLEOTIDE SEQUENCE</scope>
</reference>
<sequence length="97" mass="11006">MSMADWCSMVSPSGGIRYELVDRDAPTAWVIDVVGHRATYRGRVMEDRTDECEHLTKEVLRRMELSFNLSSSVRRGLGCVSSYGLVELGRRHICVEL</sequence>